<keyword evidence="1" id="KW-1133">Transmembrane helix</keyword>
<feature type="non-terminal residue" evidence="3">
    <location>
        <position position="257"/>
    </location>
</feature>
<proteinExistence type="predicted"/>
<sequence length="257" mass="29080">LALAGFVCNLTAVVVISLKLIPSLKESFGALTLSQAVADCIHQAIFAFYLVPCLLLRNEVIYSWSEQFGFTLICIYNVCGTAHVSISANRFLACYAPFVYEHLFSKRNTRLLIGFYWMFGIVSTTVLLKILDCSNFLKHEGWVFGFKDTPTCQSVQWYVEFIKYVIYVAIVAVFDSCSILRIHVLNIRFQKNGKTPASSAMKSAERNLVYQAALQGIFFLLELITYFILSPLARNKWELFLLTTVSWCIVHAMDGSV</sequence>
<evidence type="ECO:0000313" key="4">
    <source>
        <dbReference type="Proteomes" id="UP001432027"/>
    </source>
</evidence>
<feature type="non-terminal residue" evidence="3">
    <location>
        <position position="1"/>
    </location>
</feature>
<dbReference type="PANTHER" id="PTHR23017:SF44">
    <property type="entry name" value="G-PROTEIN COUPLED RECEPTORS FAMILY 1 PROFILE DOMAIN-CONTAINING PROTEIN"/>
    <property type="match status" value="1"/>
</dbReference>
<dbReference type="Gene3D" id="1.20.1070.10">
    <property type="entry name" value="Rhodopsin 7-helix transmembrane proteins"/>
    <property type="match status" value="1"/>
</dbReference>
<dbReference type="Proteomes" id="UP001432027">
    <property type="component" value="Unassembled WGS sequence"/>
</dbReference>
<protein>
    <recommendedName>
        <fullName evidence="2">7TM GPCR serpentine receptor class x (Srx) domain-containing protein</fullName>
    </recommendedName>
</protein>
<dbReference type="EMBL" id="BTSX01000004">
    <property type="protein sequence ID" value="GMS92516.1"/>
    <property type="molecule type" value="Genomic_DNA"/>
</dbReference>
<reference evidence="3" key="1">
    <citation type="submission" date="2023-10" db="EMBL/GenBank/DDBJ databases">
        <title>Genome assembly of Pristionchus species.</title>
        <authorList>
            <person name="Yoshida K."/>
            <person name="Sommer R.J."/>
        </authorList>
    </citation>
    <scope>NUCLEOTIDE SEQUENCE</scope>
    <source>
        <strain evidence="3">RS0144</strain>
    </source>
</reference>
<accession>A0AAV5TAC4</accession>
<dbReference type="Pfam" id="PF10328">
    <property type="entry name" value="7TM_GPCR_Srx"/>
    <property type="match status" value="1"/>
</dbReference>
<organism evidence="3 4">
    <name type="scientific">Pristionchus entomophagus</name>
    <dbReference type="NCBI Taxonomy" id="358040"/>
    <lineage>
        <taxon>Eukaryota</taxon>
        <taxon>Metazoa</taxon>
        <taxon>Ecdysozoa</taxon>
        <taxon>Nematoda</taxon>
        <taxon>Chromadorea</taxon>
        <taxon>Rhabditida</taxon>
        <taxon>Rhabditina</taxon>
        <taxon>Diplogasteromorpha</taxon>
        <taxon>Diplogasteroidea</taxon>
        <taxon>Neodiplogasteridae</taxon>
        <taxon>Pristionchus</taxon>
    </lineage>
</organism>
<dbReference type="PANTHER" id="PTHR23017">
    <property type="entry name" value="SERPENTINE RECEPTOR, CLASS X"/>
    <property type="match status" value="1"/>
</dbReference>
<evidence type="ECO:0000313" key="3">
    <source>
        <dbReference type="EMBL" id="GMS92516.1"/>
    </source>
</evidence>
<keyword evidence="1" id="KW-0812">Transmembrane</keyword>
<feature type="transmembrane region" description="Helical" evidence="1">
    <location>
        <begin position="164"/>
        <end position="187"/>
    </location>
</feature>
<feature type="domain" description="7TM GPCR serpentine receptor class x (Srx)" evidence="2">
    <location>
        <begin position="2"/>
        <end position="257"/>
    </location>
</feature>
<evidence type="ECO:0000256" key="1">
    <source>
        <dbReference type="SAM" id="Phobius"/>
    </source>
</evidence>
<dbReference type="AlphaFoldDB" id="A0AAV5TAC4"/>
<dbReference type="InterPro" id="IPR019430">
    <property type="entry name" value="7TM_GPCR_serpentine_rcpt_Srx"/>
</dbReference>
<comment type="caution">
    <text evidence="3">The sequence shown here is derived from an EMBL/GenBank/DDBJ whole genome shotgun (WGS) entry which is preliminary data.</text>
</comment>
<keyword evidence="1" id="KW-0472">Membrane</keyword>
<name>A0AAV5TAC4_9BILA</name>
<dbReference type="SUPFAM" id="SSF81321">
    <property type="entry name" value="Family A G protein-coupled receptor-like"/>
    <property type="match status" value="1"/>
</dbReference>
<gene>
    <name evidence="3" type="ORF">PENTCL1PPCAC_14692</name>
</gene>
<feature type="transmembrane region" description="Helical" evidence="1">
    <location>
        <begin position="111"/>
        <end position="131"/>
    </location>
</feature>
<feature type="transmembrane region" description="Helical" evidence="1">
    <location>
        <begin position="208"/>
        <end position="229"/>
    </location>
</feature>
<dbReference type="CDD" id="cd00637">
    <property type="entry name" value="7tm_classA_rhodopsin-like"/>
    <property type="match status" value="1"/>
</dbReference>
<evidence type="ECO:0000259" key="2">
    <source>
        <dbReference type="Pfam" id="PF10328"/>
    </source>
</evidence>
<keyword evidence="4" id="KW-1185">Reference proteome</keyword>